<evidence type="ECO:0000313" key="4">
    <source>
        <dbReference type="Proteomes" id="UP000325122"/>
    </source>
</evidence>
<keyword evidence="4" id="KW-1185">Reference proteome</keyword>
<accession>A0A5M6ZS64</accession>
<dbReference type="AlphaFoldDB" id="A0A5M6ZS64"/>
<sequence>MTAIEPVLTRRSQIAVIGAGVSGLGAAWALRGSHDVTLYEKDARLGGHANTVTIDYDGASIDVDTGFIVYNELNYPNMTALFAELGVETFRTDMSFGFSLDRTLEWSSNGLKGLFADPANLARPGFLGMLRDIVHFNASARRDLVSGSLHGLTLGQYLDRIGVGERFRACYLLPMGAAIWSSSEAAMADYPAEAFVKFFNNHRLMHASRPQWQTVKGGSRTYVRRIAADLEAAGVALADGARSVRRDGGSVWVTGADGAEQRFDEVILACHADQALRLLSDADADERELLGAIPYAPNMAVLHRDTSFLPARKGARAAWCYMREAGEAGACVTYDMNRLQGIDPSRPLMVTLNPGRQPDPALTFGRFEYDHPQFTAPGLAAQRIFNRIQGVKHTWFAGAWLGYGFHEDGLRAGLRAALRLGGSIPWVFADGDVSGGAWGPRPQVSSPARRAGALPAAE</sequence>
<dbReference type="InterPro" id="IPR002937">
    <property type="entry name" value="Amino_oxidase"/>
</dbReference>
<dbReference type="Pfam" id="PF01593">
    <property type="entry name" value="Amino_oxidase"/>
    <property type="match status" value="1"/>
</dbReference>
<dbReference type="RefSeq" id="WP_150022172.1">
    <property type="nucleotide sequence ID" value="NZ_VWOJ01000001.1"/>
</dbReference>
<dbReference type="PANTHER" id="PTHR42923">
    <property type="entry name" value="PROTOPORPHYRINOGEN OXIDASE"/>
    <property type="match status" value="1"/>
</dbReference>
<dbReference type="InterPro" id="IPR036188">
    <property type="entry name" value="FAD/NAD-bd_sf"/>
</dbReference>
<gene>
    <name evidence="3" type="ORF">F1654_03915</name>
</gene>
<proteinExistence type="predicted"/>
<dbReference type="SUPFAM" id="SSF51905">
    <property type="entry name" value="FAD/NAD(P)-binding domain"/>
    <property type="match status" value="1"/>
</dbReference>
<feature type="domain" description="Amine oxidase" evidence="2">
    <location>
        <begin position="21"/>
        <end position="299"/>
    </location>
</feature>
<dbReference type="Proteomes" id="UP000325122">
    <property type="component" value="Unassembled WGS sequence"/>
</dbReference>
<dbReference type="PANTHER" id="PTHR42923:SF17">
    <property type="entry name" value="AMINE OXIDASE DOMAIN-CONTAINING PROTEIN"/>
    <property type="match status" value="1"/>
</dbReference>
<name>A0A5M6ZS64_9PROT</name>
<comment type="caution">
    <text evidence="3">The sequence shown here is derived from an EMBL/GenBank/DDBJ whole genome shotgun (WGS) entry which is preliminary data.</text>
</comment>
<dbReference type="EMBL" id="VWOJ01000001">
    <property type="protein sequence ID" value="KAA5805141.1"/>
    <property type="molecule type" value="Genomic_DNA"/>
</dbReference>
<protein>
    <submittedName>
        <fullName evidence="3">FAD-dependent oxidoreductase</fullName>
    </submittedName>
</protein>
<evidence type="ECO:0000259" key="2">
    <source>
        <dbReference type="Pfam" id="PF01593"/>
    </source>
</evidence>
<evidence type="ECO:0000313" key="3">
    <source>
        <dbReference type="EMBL" id="KAA5805141.1"/>
    </source>
</evidence>
<organism evidence="3 4">
    <name type="scientific">Alkalicaulis satelles</name>
    <dbReference type="NCBI Taxonomy" id="2609175"/>
    <lineage>
        <taxon>Bacteria</taxon>
        <taxon>Pseudomonadati</taxon>
        <taxon>Pseudomonadota</taxon>
        <taxon>Alphaproteobacteria</taxon>
        <taxon>Maricaulales</taxon>
        <taxon>Maricaulaceae</taxon>
        <taxon>Alkalicaulis</taxon>
    </lineage>
</organism>
<dbReference type="GO" id="GO:0016491">
    <property type="term" value="F:oxidoreductase activity"/>
    <property type="evidence" value="ECO:0007669"/>
    <property type="project" value="InterPro"/>
</dbReference>
<feature type="region of interest" description="Disordered" evidence="1">
    <location>
        <begin position="438"/>
        <end position="458"/>
    </location>
</feature>
<reference evidence="3 4" key="1">
    <citation type="submission" date="2019-09" db="EMBL/GenBank/DDBJ databases">
        <authorList>
            <person name="Kevbrin V."/>
            <person name="Grouzdev D.S."/>
        </authorList>
    </citation>
    <scope>NUCLEOTIDE SEQUENCE [LARGE SCALE GENOMIC DNA]</scope>
    <source>
        <strain evidence="3 4">G-192</strain>
    </source>
</reference>
<dbReference type="InterPro" id="IPR050464">
    <property type="entry name" value="Zeta_carotene_desat/Oxidored"/>
</dbReference>
<dbReference type="Gene3D" id="3.50.50.60">
    <property type="entry name" value="FAD/NAD(P)-binding domain"/>
    <property type="match status" value="2"/>
</dbReference>
<evidence type="ECO:0000256" key="1">
    <source>
        <dbReference type="SAM" id="MobiDB-lite"/>
    </source>
</evidence>